<feature type="transmembrane region" description="Helical" evidence="9">
    <location>
        <begin position="29"/>
        <end position="50"/>
    </location>
</feature>
<dbReference type="Gene3D" id="1.20.58.370">
    <property type="entry name" value="MalF N-terminal region-like"/>
    <property type="match status" value="1"/>
</dbReference>
<evidence type="ECO:0000256" key="9">
    <source>
        <dbReference type="RuleBase" id="RU363032"/>
    </source>
</evidence>
<name>A0A841BUJ3_9ACTN</name>
<organism evidence="13 14">
    <name type="scientific">Allocatelliglobosispora scoriae</name>
    <dbReference type="NCBI Taxonomy" id="643052"/>
    <lineage>
        <taxon>Bacteria</taxon>
        <taxon>Bacillati</taxon>
        <taxon>Actinomycetota</taxon>
        <taxon>Actinomycetes</taxon>
        <taxon>Micromonosporales</taxon>
        <taxon>Micromonosporaceae</taxon>
        <taxon>Allocatelliglobosispora</taxon>
    </lineage>
</organism>
<dbReference type="GO" id="GO:0015423">
    <property type="term" value="F:ABC-type maltose transporter activity"/>
    <property type="evidence" value="ECO:0007669"/>
    <property type="project" value="TreeGrafter"/>
</dbReference>
<evidence type="ECO:0000256" key="8">
    <source>
        <dbReference type="ARBA" id="ARBA00023136"/>
    </source>
</evidence>
<keyword evidence="6 9" id="KW-0812">Transmembrane</keyword>
<dbReference type="PROSITE" id="PS50928">
    <property type="entry name" value="ABC_TM1"/>
    <property type="match status" value="1"/>
</dbReference>
<evidence type="ECO:0000256" key="3">
    <source>
        <dbReference type="ARBA" id="ARBA00022448"/>
    </source>
</evidence>
<dbReference type="SUPFAM" id="SSF160964">
    <property type="entry name" value="MalF N-terminal region-like"/>
    <property type="match status" value="1"/>
</dbReference>
<evidence type="ECO:0000256" key="2">
    <source>
        <dbReference type="ARBA" id="ARBA00009047"/>
    </source>
</evidence>
<comment type="similarity">
    <text evidence="2 10">Belongs to the binding-protein-dependent transport system permease family. MalFG subfamily.</text>
</comment>
<keyword evidence="5 10" id="KW-0762">Sugar transport</keyword>
<dbReference type="GO" id="GO:1990060">
    <property type="term" value="C:maltose transport complex"/>
    <property type="evidence" value="ECO:0007669"/>
    <property type="project" value="TreeGrafter"/>
</dbReference>
<dbReference type="InterPro" id="IPR032550">
    <property type="entry name" value="TM_PBP2_N"/>
</dbReference>
<evidence type="ECO:0000256" key="5">
    <source>
        <dbReference type="ARBA" id="ARBA00022597"/>
    </source>
</evidence>
<comment type="subcellular location">
    <subcellularLocation>
        <location evidence="1 9">Cell membrane</location>
        <topology evidence="1 9">Multi-pass membrane protein</topology>
    </subcellularLocation>
</comment>
<feature type="transmembrane region" description="Helical" evidence="9">
    <location>
        <begin position="435"/>
        <end position="454"/>
    </location>
</feature>
<keyword evidence="4 10" id="KW-1003">Cell membrane</keyword>
<feature type="transmembrane region" description="Helical" evidence="9">
    <location>
        <begin position="62"/>
        <end position="80"/>
    </location>
</feature>
<dbReference type="InterPro" id="IPR035906">
    <property type="entry name" value="MetI-like_sf"/>
</dbReference>
<dbReference type="RefSeq" id="WP_184837824.1">
    <property type="nucleotide sequence ID" value="NZ_JACHMN010000002.1"/>
</dbReference>
<feature type="domain" description="ABC transmembrane type-1" evidence="12">
    <location>
        <begin position="303"/>
        <end position="522"/>
    </location>
</feature>
<comment type="function">
    <text evidence="10">Part of the ABC transporter complex MalEFGK involved in maltose/maltodextrin import. Probably responsible for the translocation of the substrate across the membrane.</text>
</comment>
<feature type="transmembrane region" description="Helical" evidence="9">
    <location>
        <begin position="89"/>
        <end position="113"/>
    </location>
</feature>
<dbReference type="PANTHER" id="PTHR47314:SF1">
    <property type="entry name" value="MALTOSE_MALTODEXTRIN TRANSPORT SYSTEM PERMEASE PROTEIN MALF"/>
    <property type="match status" value="1"/>
</dbReference>
<dbReference type="InterPro" id="IPR035277">
    <property type="entry name" value="MalF_N"/>
</dbReference>
<gene>
    <name evidence="13" type="ORF">F4553_003809</name>
</gene>
<dbReference type="Pfam" id="PF16296">
    <property type="entry name" value="TM_PBP2_N"/>
    <property type="match status" value="1"/>
</dbReference>
<keyword evidence="8 9" id="KW-0472">Membrane</keyword>
<evidence type="ECO:0000313" key="13">
    <source>
        <dbReference type="EMBL" id="MBB5870430.1"/>
    </source>
</evidence>
<keyword evidence="7 9" id="KW-1133">Transmembrane helix</keyword>
<keyword evidence="14" id="KW-1185">Reference proteome</keyword>
<feature type="transmembrane region" description="Helical" evidence="9">
    <location>
        <begin position="388"/>
        <end position="414"/>
    </location>
</feature>
<feature type="transmembrane region" description="Helical" evidence="9">
    <location>
        <begin position="501"/>
        <end position="523"/>
    </location>
</feature>
<dbReference type="PANTHER" id="PTHR47314">
    <property type="entry name" value="MALTOSE/MALTODEXTRIN TRANSPORT SYSTEM PERMEASE PROTEIN MALF"/>
    <property type="match status" value="1"/>
</dbReference>
<proteinExistence type="inferred from homology"/>
<evidence type="ECO:0000313" key="14">
    <source>
        <dbReference type="Proteomes" id="UP000587527"/>
    </source>
</evidence>
<evidence type="ECO:0000256" key="6">
    <source>
        <dbReference type="ARBA" id="ARBA00022692"/>
    </source>
</evidence>
<evidence type="ECO:0000256" key="11">
    <source>
        <dbReference type="SAM" id="MobiDB-lite"/>
    </source>
</evidence>
<evidence type="ECO:0000256" key="1">
    <source>
        <dbReference type="ARBA" id="ARBA00004651"/>
    </source>
</evidence>
<sequence length="534" mass="56890">MTTQPSVTGSGSSGSPDPGLSPRSSQPRVITTGFLVGRVVVLGIVAALALYAVPPLIESESWLALGVVGVATLIVTYAYLSTRHVPAKYLIPGTIFLIAFQILPVLLTVSTAFTNFGDGHRGSKEDAITAIQTGSVTQVAGSPEYNLTIALRDGKLVFLLVNPTTKSVQAGTADGLSEVTGAELGITGKVLAAPGFEVLNGATAAERGKEISDLVVPTEGGAIKANGLSRAFEGKTSKRYRADCDCVTDAETGQKWVADADIGSFVDDNGQALAQGWQVNIGLANFTRVFTNNTISAHFLAVFVWNVVFALASVLTTFVLGMIVALALHSPRVRGKKTYRTFLVLPYAMPAFAMLLVWRDMFNTDFGLINRLLGTDIDWIGQPNTARFALILMNLWLGFPYMFLVTTGALQAIPKELVEASTVDGASPWQGFRRVTLPLLLVALTPLLISSFAFNFNNFNAIRLVTNGGPYAIDNASVGATDLLISYTYRVAGFDTGTADFGFAAAISVFIFAIVATISVVAFRRTRAQEEVYS</sequence>
<dbReference type="Gene3D" id="1.10.3720.10">
    <property type="entry name" value="MetI-like"/>
    <property type="match status" value="1"/>
</dbReference>
<dbReference type="Gene3D" id="3.10.650.10">
    <property type="entry name" value="MalF N-terminal region-like"/>
    <property type="match status" value="1"/>
</dbReference>
<evidence type="ECO:0000256" key="7">
    <source>
        <dbReference type="ARBA" id="ARBA00022989"/>
    </source>
</evidence>
<dbReference type="AlphaFoldDB" id="A0A841BUJ3"/>
<comment type="caution">
    <text evidence="13">The sequence shown here is derived from an EMBL/GenBank/DDBJ whole genome shotgun (WGS) entry which is preliminary data.</text>
</comment>
<dbReference type="Proteomes" id="UP000587527">
    <property type="component" value="Unassembled WGS sequence"/>
</dbReference>
<evidence type="ECO:0000259" key="12">
    <source>
        <dbReference type="PROSITE" id="PS50928"/>
    </source>
</evidence>
<feature type="region of interest" description="Disordered" evidence="11">
    <location>
        <begin position="1"/>
        <end position="25"/>
    </location>
</feature>
<dbReference type="Pfam" id="PF00528">
    <property type="entry name" value="BPD_transp_1"/>
    <property type="match status" value="1"/>
</dbReference>
<feature type="transmembrane region" description="Helical" evidence="9">
    <location>
        <begin position="339"/>
        <end position="358"/>
    </location>
</feature>
<dbReference type="EMBL" id="JACHMN010000002">
    <property type="protein sequence ID" value="MBB5870430.1"/>
    <property type="molecule type" value="Genomic_DNA"/>
</dbReference>
<reference evidence="13 14" key="1">
    <citation type="submission" date="2020-08" db="EMBL/GenBank/DDBJ databases">
        <title>Sequencing the genomes of 1000 actinobacteria strains.</title>
        <authorList>
            <person name="Klenk H.-P."/>
        </authorList>
    </citation>
    <scope>NUCLEOTIDE SEQUENCE [LARGE SCALE GENOMIC DNA]</scope>
    <source>
        <strain evidence="13 14">DSM 45362</strain>
    </source>
</reference>
<evidence type="ECO:0000256" key="10">
    <source>
        <dbReference type="RuleBase" id="RU367050"/>
    </source>
</evidence>
<dbReference type="SUPFAM" id="SSF161098">
    <property type="entry name" value="MetI-like"/>
    <property type="match status" value="1"/>
</dbReference>
<evidence type="ECO:0000256" key="4">
    <source>
        <dbReference type="ARBA" id="ARBA00022475"/>
    </source>
</evidence>
<dbReference type="CDD" id="cd06261">
    <property type="entry name" value="TM_PBP2"/>
    <property type="match status" value="1"/>
</dbReference>
<dbReference type="InterPro" id="IPR000515">
    <property type="entry name" value="MetI-like"/>
</dbReference>
<dbReference type="GO" id="GO:0042956">
    <property type="term" value="P:maltodextrin transmembrane transport"/>
    <property type="evidence" value="ECO:0007669"/>
    <property type="project" value="TreeGrafter"/>
</dbReference>
<protein>
    <recommendedName>
        <fullName evidence="10">Maltose/maltodextrin transport system permease protein</fullName>
    </recommendedName>
</protein>
<keyword evidence="3 9" id="KW-0813">Transport</keyword>
<feature type="transmembrane region" description="Helical" evidence="9">
    <location>
        <begin position="299"/>
        <end position="327"/>
    </location>
</feature>
<accession>A0A841BUJ3</accession>